<dbReference type="CDD" id="cd06260">
    <property type="entry name" value="DUF820-like"/>
    <property type="match status" value="1"/>
</dbReference>
<sequence length="185" mass="20310">MNTSAASLRTDRQEKARFTTAEFLRMGESGAFDDMKVELVEGELVRMNPPQFAHASRQAKIAIRLSRLFAESRIVGEAGVDLGNDTVLGCDVAVLRSSVEENRLLLAADFLLVVEVAETSVARDTTMKRFAYARGGIPHYWVVDGNRSVVHVYANPLEGDYTRFHSVGFGETLDVPSTDGAITID</sequence>
<keyword evidence="2" id="KW-0378">Hydrolase</keyword>
<name>A0A2T5U5E0_9SPHN</name>
<dbReference type="Proteomes" id="UP000244013">
    <property type="component" value="Unassembled WGS sequence"/>
</dbReference>
<feature type="domain" description="Putative restriction endonuclease" evidence="1">
    <location>
        <begin position="22"/>
        <end position="176"/>
    </location>
</feature>
<gene>
    <name evidence="2" type="ORF">C8J25_10467</name>
</gene>
<dbReference type="InterPro" id="IPR012296">
    <property type="entry name" value="Nuclease_put_TT1808"/>
</dbReference>
<dbReference type="GO" id="GO:0004519">
    <property type="term" value="F:endonuclease activity"/>
    <property type="evidence" value="ECO:0007669"/>
    <property type="project" value="UniProtKB-KW"/>
</dbReference>
<dbReference type="Pfam" id="PF05685">
    <property type="entry name" value="Uma2"/>
    <property type="match status" value="1"/>
</dbReference>
<dbReference type="PANTHER" id="PTHR35400">
    <property type="entry name" value="SLR1083 PROTEIN"/>
    <property type="match status" value="1"/>
</dbReference>
<accession>A0A2T5U5E0</accession>
<evidence type="ECO:0000313" key="3">
    <source>
        <dbReference type="Proteomes" id="UP000244013"/>
    </source>
</evidence>
<dbReference type="GeneID" id="91005764"/>
<evidence type="ECO:0000313" key="2">
    <source>
        <dbReference type="EMBL" id="PTW46732.1"/>
    </source>
</evidence>
<protein>
    <submittedName>
        <fullName evidence="2">Uma2 family endonuclease</fullName>
    </submittedName>
</protein>
<reference evidence="2 3" key="1">
    <citation type="submission" date="2018-04" db="EMBL/GenBank/DDBJ databases">
        <title>Genomic Encyclopedia of Type Strains, Phase III (KMG-III): the genomes of soil and plant-associated and newly described type strains.</title>
        <authorList>
            <person name="Whitman W."/>
        </authorList>
    </citation>
    <scope>NUCLEOTIDE SEQUENCE [LARGE SCALE GENOMIC DNA]</scope>
    <source>
        <strain evidence="2 3">MA-olki</strain>
    </source>
</reference>
<comment type="caution">
    <text evidence="2">The sequence shown here is derived from an EMBL/GenBank/DDBJ whole genome shotgun (WGS) entry which is preliminary data.</text>
</comment>
<proteinExistence type="predicted"/>
<dbReference type="InterPro" id="IPR011335">
    <property type="entry name" value="Restrct_endonuc-II-like"/>
</dbReference>
<dbReference type="OrthoDB" id="196625at2"/>
<keyword evidence="2" id="KW-0540">Nuclease</keyword>
<organism evidence="2 3">
    <name type="scientific">Sphingomonas faeni</name>
    <dbReference type="NCBI Taxonomy" id="185950"/>
    <lineage>
        <taxon>Bacteria</taxon>
        <taxon>Pseudomonadati</taxon>
        <taxon>Pseudomonadota</taxon>
        <taxon>Alphaproteobacteria</taxon>
        <taxon>Sphingomonadales</taxon>
        <taxon>Sphingomonadaceae</taxon>
        <taxon>Sphingomonas</taxon>
    </lineage>
</organism>
<evidence type="ECO:0000259" key="1">
    <source>
        <dbReference type="Pfam" id="PF05685"/>
    </source>
</evidence>
<keyword evidence="2" id="KW-0255">Endonuclease</keyword>
<dbReference type="PANTHER" id="PTHR35400:SF3">
    <property type="entry name" value="SLL1072 PROTEIN"/>
    <property type="match status" value="1"/>
</dbReference>
<dbReference type="EMBL" id="QAYE01000004">
    <property type="protein sequence ID" value="PTW46732.1"/>
    <property type="molecule type" value="Genomic_DNA"/>
</dbReference>
<dbReference type="SUPFAM" id="SSF52980">
    <property type="entry name" value="Restriction endonuclease-like"/>
    <property type="match status" value="1"/>
</dbReference>
<dbReference type="AlphaFoldDB" id="A0A2T5U5E0"/>
<dbReference type="InterPro" id="IPR008538">
    <property type="entry name" value="Uma2"/>
</dbReference>
<dbReference type="Gene3D" id="3.90.1570.10">
    <property type="entry name" value="tt1808, chain A"/>
    <property type="match status" value="1"/>
</dbReference>
<dbReference type="RefSeq" id="WP_107954077.1">
    <property type="nucleotide sequence ID" value="NZ_QAYE01000004.1"/>
</dbReference>